<evidence type="ECO:0000313" key="5">
    <source>
        <dbReference type="Proteomes" id="UP001152320"/>
    </source>
</evidence>
<keyword evidence="5" id="KW-1185">Reference proteome</keyword>
<feature type="domain" description="DUF3456" evidence="3">
    <location>
        <begin position="33"/>
        <end position="175"/>
    </location>
</feature>
<organism evidence="4 5">
    <name type="scientific">Holothuria leucospilota</name>
    <name type="common">Black long sea cucumber</name>
    <name type="synonym">Mertensiothuria leucospilota</name>
    <dbReference type="NCBI Taxonomy" id="206669"/>
    <lineage>
        <taxon>Eukaryota</taxon>
        <taxon>Metazoa</taxon>
        <taxon>Echinodermata</taxon>
        <taxon>Eleutherozoa</taxon>
        <taxon>Echinozoa</taxon>
        <taxon>Holothuroidea</taxon>
        <taxon>Aspidochirotacea</taxon>
        <taxon>Aspidochirotida</taxon>
        <taxon>Holothuriidae</taxon>
        <taxon>Holothuria</taxon>
    </lineage>
</organism>
<comment type="similarity">
    <text evidence="1">Belongs to the canopy family.</text>
</comment>
<reference evidence="4" key="1">
    <citation type="submission" date="2021-10" db="EMBL/GenBank/DDBJ databases">
        <title>Tropical sea cucumber genome reveals ecological adaptation and Cuvierian tubules defense mechanism.</title>
        <authorList>
            <person name="Chen T."/>
        </authorList>
    </citation>
    <scope>NUCLEOTIDE SEQUENCE</scope>
    <source>
        <strain evidence="4">Nanhai2018</strain>
        <tissue evidence="4">Muscle</tissue>
    </source>
</reference>
<name>A0A9Q1H5L1_HOLLE</name>
<evidence type="ECO:0000313" key="4">
    <source>
        <dbReference type="EMBL" id="KAJ8036327.1"/>
    </source>
</evidence>
<dbReference type="Pfam" id="PF11938">
    <property type="entry name" value="DUF3456"/>
    <property type="match status" value="1"/>
</dbReference>
<dbReference type="PANTHER" id="PTHR13341:SF2">
    <property type="entry name" value="PROTEIN SEELE"/>
    <property type="match status" value="1"/>
</dbReference>
<feature type="chain" id="PRO_5040150927" evidence="2">
    <location>
        <begin position="27"/>
        <end position="184"/>
    </location>
</feature>
<dbReference type="GO" id="GO:0005783">
    <property type="term" value="C:endoplasmic reticulum"/>
    <property type="evidence" value="ECO:0007669"/>
    <property type="project" value="TreeGrafter"/>
</dbReference>
<dbReference type="EMBL" id="JAIZAY010000009">
    <property type="protein sequence ID" value="KAJ8036327.1"/>
    <property type="molecule type" value="Genomic_DNA"/>
</dbReference>
<keyword evidence="2" id="KW-0732">Signal</keyword>
<dbReference type="PANTHER" id="PTHR13341">
    <property type="entry name" value="MIR-INTERACTING SAPOSIN-LIKE PROTEIN"/>
    <property type="match status" value="1"/>
</dbReference>
<protein>
    <submittedName>
        <fullName evidence="4">Protein canopy-like 1</fullName>
    </submittedName>
</protein>
<dbReference type="Gene3D" id="1.10.225.10">
    <property type="entry name" value="Saposin-like"/>
    <property type="match status" value="1"/>
</dbReference>
<gene>
    <name evidence="4" type="ORF">HOLleu_20264</name>
</gene>
<comment type="caution">
    <text evidence="4">The sequence shown here is derived from an EMBL/GenBank/DDBJ whole genome shotgun (WGS) entry which is preliminary data.</text>
</comment>
<evidence type="ECO:0000256" key="2">
    <source>
        <dbReference type="SAM" id="SignalP"/>
    </source>
</evidence>
<feature type="signal peptide" evidence="2">
    <location>
        <begin position="1"/>
        <end position="26"/>
    </location>
</feature>
<dbReference type="AlphaFoldDB" id="A0A9Q1H5L1"/>
<accession>A0A9Q1H5L1</accession>
<dbReference type="InterPro" id="IPR021852">
    <property type="entry name" value="DUF3456"/>
</dbReference>
<evidence type="ECO:0000259" key="3">
    <source>
        <dbReference type="Pfam" id="PF11938"/>
    </source>
</evidence>
<dbReference type="Proteomes" id="UP001152320">
    <property type="component" value="Chromosome 9"/>
</dbReference>
<dbReference type="OrthoDB" id="192915at2759"/>
<evidence type="ECO:0000256" key="1">
    <source>
        <dbReference type="ARBA" id="ARBA00007285"/>
    </source>
</evidence>
<proteinExistence type="inferred from homology"/>
<sequence>MDIRKLCHLLRYILLNVILQGMMVFAKRDPVLYCGACSAVITEIQYAIEMEDPRRTIDVGSFRIDPDGKRKHETIPYAGSETHLHDLVEDICEKMTDYAKKTDPETSQVSYVRFQARGDEPIELEHVTIDAETGKKLKIACGNFLEEYEDDLIEKFKTKTADIHTQLCSEIAGYCPQVTDKDEL</sequence>
<dbReference type="InterPro" id="IPR042415">
    <property type="entry name" value="CNPY"/>
</dbReference>